<evidence type="ECO:0000256" key="2">
    <source>
        <dbReference type="ARBA" id="ARBA00022692"/>
    </source>
</evidence>
<proteinExistence type="predicted"/>
<organism evidence="9 10">
    <name type="scientific">Streptomyces marispadix</name>
    <dbReference type="NCBI Taxonomy" id="2922868"/>
    <lineage>
        <taxon>Bacteria</taxon>
        <taxon>Bacillati</taxon>
        <taxon>Actinomycetota</taxon>
        <taxon>Actinomycetes</taxon>
        <taxon>Kitasatosporales</taxon>
        <taxon>Streptomycetaceae</taxon>
        <taxon>Streptomyces</taxon>
    </lineage>
</organism>
<feature type="signal peptide" evidence="7">
    <location>
        <begin position="1"/>
        <end position="32"/>
    </location>
</feature>
<feature type="transmembrane region" description="Helical" evidence="6">
    <location>
        <begin position="143"/>
        <end position="161"/>
    </location>
</feature>
<dbReference type="GO" id="GO:0016874">
    <property type="term" value="F:ligase activity"/>
    <property type="evidence" value="ECO:0007669"/>
    <property type="project" value="UniProtKB-KW"/>
</dbReference>
<evidence type="ECO:0000256" key="6">
    <source>
        <dbReference type="SAM" id="Phobius"/>
    </source>
</evidence>
<dbReference type="Proteomes" id="UP001166784">
    <property type="component" value="Unassembled WGS sequence"/>
</dbReference>
<keyword evidence="3 6" id="KW-1133">Transmembrane helix</keyword>
<reference evidence="9" key="1">
    <citation type="submission" date="2022-03" db="EMBL/GenBank/DDBJ databases">
        <authorList>
            <person name="Santos J.D.N."/>
            <person name="Kallscheuer N."/>
            <person name="Jogler C."/>
            <person name="Lage O.M."/>
        </authorList>
    </citation>
    <scope>NUCLEOTIDE SEQUENCE</scope>
    <source>
        <strain evidence="9">M600PL45_2</strain>
    </source>
</reference>
<dbReference type="Pfam" id="PF04932">
    <property type="entry name" value="Wzy_C"/>
    <property type="match status" value="1"/>
</dbReference>
<evidence type="ECO:0000259" key="8">
    <source>
        <dbReference type="Pfam" id="PF04932"/>
    </source>
</evidence>
<evidence type="ECO:0000256" key="3">
    <source>
        <dbReference type="ARBA" id="ARBA00022989"/>
    </source>
</evidence>
<dbReference type="InterPro" id="IPR007016">
    <property type="entry name" value="O-antigen_ligase-rel_domated"/>
</dbReference>
<evidence type="ECO:0000313" key="10">
    <source>
        <dbReference type="Proteomes" id="UP001166784"/>
    </source>
</evidence>
<evidence type="ECO:0000256" key="1">
    <source>
        <dbReference type="ARBA" id="ARBA00004141"/>
    </source>
</evidence>
<dbReference type="InterPro" id="IPR051533">
    <property type="entry name" value="WaaL-like"/>
</dbReference>
<evidence type="ECO:0000313" key="9">
    <source>
        <dbReference type="EMBL" id="MCH6159050.1"/>
    </source>
</evidence>
<keyword evidence="7" id="KW-0732">Signal</keyword>
<dbReference type="PANTHER" id="PTHR37422">
    <property type="entry name" value="TEICHURONIC ACID BIOSYNTHESIS PROTEIN TUAE"/>
    <property type="match status" value="1"/>
</dbReference>
<comment type="subcellular location">
    <subcellularLocation>
        <location evidence="1">Membrane</location>
        <topology evidence="1">Multi-pass membrane protein</topology>
    </subcellularLocation>
</comment>
<comment type="caution">
    <text evidence="9">The sequence shown here is derived from an EMBL/GenBank/DDBJ whole genome shotgun (WGS) entry which is preliminary data.</text>
</comment>
<keyword evidence="10" id="KW-1185">Reference proteome</keyword>
<feature type="transmembrane region" description="Helical" evidence="6">
    <location>
        <begin position="168"/>
        <end position="187"/>
    </location>
</feature>
<feature type="compositionally biased region" description="Low complexity" evidence="5">
    <location>
        <begin position="104"/>
        <end position="117"/>
    </location>
</feature>
<evidence type="ECO:0000256" key="4">
    <source>
        <dbReference type="ARBA" id="ARBA00023136"/>
    </source>
</evidence>
<sequence>MCSLALGRVRRRPVFLAALTLAAGAVTGVAFAVAQGGLPHGATVALHKQLTGHRVELWRDALAITRDHPVLGTGPDSFGELSATARAAGARATVADEGTFAEETAAETAGQAATGSGPAAVDAASASDGKPHSAPLQVAAEQGLPGLALLASAFGWLLLALRASPRPTPVALTAAAALSALAALAAIGNALSFTQVTAGAGLLAGIACARRLS</sequence>
<feature type="region of interest" description="Disordered" evidence="5">
    <location>
        <begin position="104"/>
        <end position="133"/>
    </location>
</feature>
<reference evidence="9" key="2">
    <citation type="journal article" date="2023" name="Int. J. Syst. Evol. Microbiol.">
        <title>Streptomyces marispadix sp. nov., isolated from marine beach sediment of the Northern Coast of Portugal.</title>
        <authorList>
            <person name="dos Santos J.D.N."/>
            <person name="Vitorino I.R."/>
            <person name="Kallscheuer N."/>
            <person name="Srivastava A."/>
            <person name="Krautwurst S."/>
            <person name="Marz M."/>
            <person name="Jogler C."/>
            <person name="Lobo Da Cunha A."/>
            <person name="Catita J."/>
            <person name="Goncalves H."/>
            <person name="Gonzalez I."/>
            <person name="Reyes F."/>
            <person name="Lage O.M."/>
        </authorList>
    </citation>
    <scope>NUCLEOTIDE SEQUENCE</scope>
    <source>
        <strain evidence="9">M600PL45_2</strain>
    </source>
</reference>
<name>A0ABS9SRZ5_9ACTN</name>
<gene>
    <name evidence="9" type="ORF">MMA15_01025</name>
</gene>
<evidence type="ECO:0000256" key="7">
    <source>
        <dbReference type="SAM" id="SignalP"/>
    </source>
</evidence>
<accession>A0ABS9SRZ5</accession>
<dbReference type="EMBL" id="JAKWJU010000002">
    <property type="protein sequence ID" value="MCH6159050.1"/>
    <property type="molecule type" value="Genomic_DNA"/>
</dbReference>
<evidence type="ECO:0000256" key="5">
    <source>
        <dbReference type="SAM" id="MobiDB-lite"/>
    </source>
</evidence>
<keyword evidence="2 6" id="KW-0812">Transmembrane</keyword>
<feature type="domain" description="O-antigen ligase-related" evidence="8">
    <location>
        <begin position="4"/>
        <end position="150"/>
    </location>
</feature>
<dbReference type="PANTHER" id="PTHR37422:SF13">
    <property type="entry name" value="LIPOPOLYSACCHARIDE BIOSYNTHESIS PROTEIN PA4999-RELATED"/>
    <property type="match status" value="1"/>
</dbReference>
<feature type="chain" id="PRO_5045169305" evidence="7">
    <location>
        <begin position="33"/>
        <end position="213"/>
    </location>
</feature>
<keyword evidence="9" id="KW-0436">Ligase</keyword>
<protein>
    <submittedName>
        <fullName evidence="9">O-antigen ligase family protein</fullName>
    </submittedName>
</protein>
<keyword evidence="4 6" id="KW-0472">Membrane</keyword>